<dbReference type="Pfam" id="PF12860">
    <property type="entry name" value="PAS_7"/>
    <property type="match status" value="1"/>
</dbReference>
<organism evidence="3 4">
    <name type="scientific">Paracraurococcus lichenis</name>
    <dbReference type="NCBI Taxonomy" id="3064888"/>
    <lineage>
        <taxon>Bacteria</taxon>
        <taxon>Pseudomonadati</taxon>
        <taxon>Pseudomonadota</taxon>
        <taxon>Alphaproteobacteria</taxon>
        <taxon>Acetobacterales</taxon>
        <taxon>Roseomonadaceae</taxon>
        <taxon>Paracraurococcus</taxon>
    </lineage>
</organism>
<keyword evidence="1" id="KW-0812">Transmembrane</keyword>
<dbReference type="InterPro" id="IPR003660">
    <property type="entry name" value="HAMP_dom"/>
</dbReference>
<dbReference type="InterPro" id="IPR035965">
    <property type="entry name" value="PAS-like_dom_sf"/>
</dbReference>
<keyword evidence="1" id="KW-0472">Membrane</keyword>
<feature type="non-terminal residue" evidence="3">
    <location>
        <position position="299"/>
    </location>
</feature>
<name>A0ABT9EDT6_9PROT</name>
<sequence>MGIRARIFAACLAMASVTVLFGWYARTAQHDLGVLATRIYDEAFTAISYLRSAQNGLNQLEADWHRSAVNLSHNAGGDLSGALRDVQEDLDVAGERSMSAAGRSAVYRVGTGLRQLADALLASEPHDRIAALFEKSGQDFAMAVEVYAADGYRYRQRAGEMVGQSARRTWLAIAAALSAALVITLGLTRAILPPVRRAVQVAQSVAAGKLDNRIETSGRCEMADLLRALATMQESIAADRARIEALIAEQASSHAGELAAQHARLDAALSNMVQGLCLFDADRRLAVYNSRFAEMFGVP</sequence>
<proteinExistence type="predicted"/>
<comment type="caution">
    <text evidence="3">The sequence shown here is derived from an EMBL/GenBank/DDBJ whole genome shotgun (WGS) entry which is preliminary data.</text>
</comment>
<reference evidence="3 4" key="1">
    <citation type="submission" date="2023-08" db="EMBL/GenBank/DDBJ databases">
        <title>The draft genome sequence of Paracraurococcus sp. LOR1-02.</title>
        <authorList>
            <person name="Kingkaew E."/>
            <person name="Tanasupawat S."/>
        </authorList>
    </citation>
    <scope>NUCLEOTIDE SEQUENCE [LARGE SCALE GENOMIC DNA]</scope>
    <source>
        <strain evidence="3 4">LOR1-02</strain>
    </source>
</reference>
<feature type="domain" description="HAMP" evidence="2">
    <location>
        <begin position="189"/>
        <end position="241"/>
    </location>
</feature>
<feature type="transmembrane region" description="Helical" evidence="1">
    <location>
        <begin position="7"/>
        <end position="25"/>
    </location>
</feature>
<feature type="transmembrane region" description="Helical" evidence="1">
    <location>
        <begin position="170"/>
        <end position="192"/>
    </location>
</feature>
<dbReference type="SUPFAM" id="SSF158472">
    <property type="entry name" value="HAMP domain-like"/>
    <property type="match status" value="1"/>
</dbReference>
<evidence type="ECO:0000256" key="1">
    <source>
        <dbReference type="SAM" id="Phobius"/>
    </source>
</evidence>
<dbReference type="EMBL" id="JAUTWS010000236">
    <property type="protein sequence ID" value="MDO9714384.1"/>
    <property type="molecule type" value="Genomic_DNA"/>
</dbReference>
<evidence type="ECO:0000259" key="2">
    <source>
        <dbReference type="PROSITE" id="PS50885"/>
    </source>
</evidence>
<dbReference type="Gene3D" id="6.10.340.10">
    <property type="match status" value="1"/>
</dbReference>
<accession>A0ABT9EDT6</accession>
<dbReference type="SMART" id="SM00304">
    <property type="entry name" value="HAMP"/>
    <property type="match status" value="1"/>
</dbReference>
<protein>
    <submittedName>
        <fullName evidence="3">PAS-domain containing protein</fullName>
    </submittedName>
</protein>
<dbReference type="Proteomes" id="UP001243009">
    <property type="component" value="Unassembled WGS sequence"/>
</dbReference>
<dbReference type="SUPFAM" id="SSF55785">
    <property type="entry name" value="PYP-like sensor domain (PAS domain)"/>
    <property type="match status" value="1"/>
</dbReference>
<keyword evidence="4" id="KW-1185">Reference proteome</keyword>
<dbReference type="CDD" id="cd06225">
    <property type="entry name" value="HAMP"/>
    <property type="match status" value="1"/>
</dbReference>
<gene>
    <name evidence="3" type="ORF">Q7A36_39240</name>
</gene>
<dbReference type="Pfam" id="PF00672">
    <property type="entry name" value="HAMP"/>
    <property type="match status" value="1"/>
</dbReference>
<keyword evidence="1" id="KW-1133">Transmembrane helix</keyword>
<evidence type="ECO:0000313" key="4">
    <source>
        <dbReference type="Proteomes" id="UP001243009"/>
    </source>
</evidence>
<dbReference type="RefSeq" id="WP_305109218.1">
    <property type="nucleotide sequence ID" value="NZ_JAUTWS010000236.1"/>
</dbReference>
<evidence type="ECO:0000313" key="3">
    <source>
        <dbReference type="EMBL" id="MDO9714384.1"/>
    </source>
</evidence>
<dbReference type="PROSITE" id="PS50885">
    <property type="entry name" value="HAMP"/>
    <property type="match status" value="1"/>
</dbReference>